<reference evidence="3" key="1">
    <citation type="submission" date="2014-02" db="EMBL/GenBank/DDBJ databases">
        <authorList>
            <person name="Genoscope - CEA"/>
        </authorList>
    </citation>
    <scope>NUCLEOTIDE SEQUENCE</scope>
    <source>
        <strain evidence="3">LS3</strain>
    </source>
</reference>
<protein>
    <submittedName>
        <fullName evidence="3">ARAD1D19954p</fullName>
    </submittedName>
</protein>
<accession>A0A060TA24</accession>
<feature type="compositionally biased region" description="Polar residues" evidence="1">
    <location>
        <begin position="105"/>
        <end position="115"/>
    </location>
</feature>
<reference evidence="3" key="2">
    <citation type="submission" date="2014-06" db="EMBL/GenBank/DDBJ databases">
        <title>The complete genome of Blastobotrys (Arxula) adeninivorans LS3 - a yeast of biotechnological interest.</title>
        <authorList>
            <person name="Kunze G."/>
            <person name="Gaillardin C."/>
            <person name="Czernicka M."/>
            <person name="Durrens P."/>
            <person name="Martin T."/>
            <person name="Boer E."/>
            <person name="Gabaldon T."/>
            <person name="Cruz J."/>
            <person name="Talla E."/>
            <person name="Marck C."/>
            <person name="Goffeau A."/>
            <person name="Barbe V."/>
            <person name="Baret P."/>
            <person name="Baronian K."/>
            <person name="Beier S."/>
            <person name="Bleykasten C."/>
            <person name="Bode R."/>
            <person name="Casaregola S."/>
            <person name="Despons L."/>
            <person name="Fairhead C."/>
            <person name="Giersberg M."/>
            <person name="Gierski P."/>
            <person name="Hahnel U."/>
            <person name="Hartmann A."/>
            <person name="Jankowska D."/>
            <person name="Jubin C."/>
            <person name="Jung P."/>
            <person name="Lafontaine I."/>
            <person name="Leh-Louis V."/>
            <person name="Lemaire M."/>
            <person name="Marcet-Houben M."/>
            <person name="Mascher M."/>
            <person name="Morel G."/>
            <person name="Richard G.-F."/>
            <person name="Riechen J."/>
            <person name="Sacerdot C."/>
            <person name="Sarkar A."/>
            <person name="Savel G."/>
            <person name="Schacherer J."/>
            <person name="Sherman D."/>
            <person name="Straub M.-L."/>
            <person name="Stein N."/>
            <person name="Thierry A."/>
            <person name="Trautwein-Schult A."/>
            <person name="Westhof E."/>
            <person name="Worch S."/>
            <person name="Dujon B."/>
            <person name="Souciet J.-L."/>
            <person name="Wincker P."/>
            <person name="Scholz U."/>
            <person name="Neuveglise N."/>
        </authorList>
    </citation>
    <scope>NUCLEOTIDE SEQUENCE</scope>
    <source>
        <strain evidence="3">LS3</strain>
    </source>
</reference>
<evidence type="ECO:0000256" key="2">
    <source>
        <dbReference type="SAM" id="Phobius"/>
    </source>
</evidence>
<feature type="region of interest" description="Disordered" evidence="1">
    <location>
        <begin position="166"/>
        <end position="233"/>
    </location>
</feature>
<keyword evidence="2" id="KW-1133">Transmembrane helix</keyword>
<evidence type="ECO:0000313" key="3">
    <source>
        <dbReference type="EMBL" id="CDP37808.1"/>
    </source>
</evidence>
<feature type="transmembrane region" description="Helical" evidence="2">
    <location>
        <begin position="30"/>
        <end position="54"/>
    </location>
</feature>
<proteinExistence type="predicted"/>
<dbReference type="EMBL" id="HG937694">
    <property type="protein sequence ID" value="CDP37808.1"/>
    <property type="molecule type" value="Genomic_DNA"/>
</dbReference>
<feature type="compositionally biased region" description="Polar residues" evidence="1">
    <location>
        <begin position="171"/>
        <end position="181"/>
    </location>
</feature>
<feature type="compositionally biased region" description="Acidic residues" evidence="1">
    <location>
        <begin position="191"/>
        <end position="211"/>
    </location>
</feature>
<name>A0A060TA24_BLAAD</name>
<feature type="region of interest" description="Disordered" evidence="1">
    <location>
        <begin position="102"/>
        <end position="134"/>
    </location>
</feature>
<keyword evidence="2" id="KW-0472">Membrane</keyword>
<evidence type="ECO:0000256" key="1">
    <source>
        <dbReference type="SAM" id="MobiDB-lite"/>
    </source>
</evidence>
<keyword evidence="2" id="KW-0812">Transmembrane</keyword>
<organism evidence="3">
    <name type="scientific">Blastobotrys adeninivorans</name>
    <name type="common">Yeast</name>
    <name type="synonym">Arxula adeninivorans</name>
    <dbReference type="NCBI Taxonomy" id="409370"/>
    <lineage>
        <taxon>Eukaryota</taxon>
        <taxon>Fungi</taxon>
        <taxon>Dikarya</taxon>
        <taxon>Ascomycota</taxon>
        <taxon>Saccharomycotina</taxon>
        <taxon>Dipodascomycetes</taxon>
        <taxon>Dipodascales</taxon>
        <taxon>Trichomonascaceae</taxon>
        <taxon>Blastobotrys</taxon>
    </lineage>
</organism>
<sequence>MSSLIGITSLTLLGSLVVTATIGAVVFSPLLMMLAMVSFIVWMAILVGIVAFQYRRRTRLKGRLETLRNAATLSNRRDQWRFFAQTEARQYMPRSEVARLDSRSKASTNLGSNVGSMRHRVSPGIQLPPDDGLPFEHDTYRVISATKLYSRSPSPVIDFAGEVDEARDTEQAASGSYQGDNQLLDIANQDNLEDGDQEKDETQDEVEDLTQDENRDQDQEEDIASDNELASGG</sequence>
<dbReference type="AlphaFoldDB" id="A0A060TA24"/>
<gene>
    <name evidence="3" type="ORF">GNLVRS02_ARAD1D19954g</name>
</gene>